<dbReference type="PROSITE" id="PS51194">
    <property type="entry name" value="HELICASE_CTER"/>
    <property type="match status" value="1"/>
</dbReference>
<dbReference type="OrthoDB" id="9807155at2"/>
<feature type="domain" description="Helicase C-terminal" evidence="6">
    <location>
        <begin position="179"/>
        <end position="351"/>
    </location>
</feature>
<dbReference type="GO" id="GO:0016787">
    <property type="term" value="F:hydrolase activity"/>
    <property type="evidence" value="ECO:0007669"/>
    <property type="project" value="UniProtKB-KW"/>
</dbReference>
<organism evidence="7 8">
    <name type="scientific">Micavibrio aeruginosavorus (strain ARL-13)</name>
    <dbReference type="NCBI Taxonomy" id="856793"/>
    <lineage>
        <taxon>Bacteria</taxon>
        <taxon>Pseudomonadati</taxon>
        <taxon>Bdellovibrionota</taxon>
        <taxon>Bdellovibrionia</taxon>
        <taxon>Bdellovibrionales</taxon>
        <taxon>Pseudobdellovibrionaceae</taxon>
        <taxon>Micavibrio</taxon>
    </lineage>
</organism>
<dbReference type="InterPro" id="IPR027417">
    <property type="entry name" value="P-loop_NTPase"/>
</dbReference>
<keyword evidence="4" id="KW-0067">ATP-binding</keyword>
<accession>G2KRV1</accession>
<gene>
    <name evidence="7" type="ordered locus">MICA_1747</name>
</gene>
<evidence type="ECO:0000256" key="4">
    <source>
        <dbReference type="ARBA" id="ARBA00022840"/>
    </source>
</evidence>
<keyword evidence="1" id="KW-0547">Nucleotide-binding</keyword>
<dbReference type="AlphaFoldDB" id="G2KRV1"/>
<protein>
    <submittedName>
        <fullName evidence="7">Helicase conserved C-terminal domain protein</fullName>
    </submittedName>
</protein>
<keyword evidence="3 7" id="KW-0347">Helicase</keyword>
<dbReference type="PANTHER" id="PTHR12131:SF1">
    <property type="entry name" value="ATP-DEPENDENT RNA HELICASE SUPV3L1, MITOCHONDRIAL-RELATED"/>
    <property type="match status" value="1"/>
</dbReference>
<evidence type="ECO:0000259" key="6">
    <source>
        <dbReference type="PROSITE" id="PS51194"/>
    </source>
</evidence>
<evidence type="ECO:0000313" key="7">
    <source>
        <dbReference type="EMBL" id="AEP10059.1"/>
    </source>
</evidence>
<dbReference type="PANTHER" id="PTHR12131">
    <property type="entry name" value="ATP-DEPENDENT RNA AND DNA HELICASE"/>
    <property type="match status" value="1"/>
</dbReference>
<dbReference type="InterPro" id="IPR050699">
    <property type="entry name" value="RNA-DNA_Helicase"/>
</dbReference>
<feature type="compositionally biased region" description="Basic and acidic residues" evidence="5">
    <location>
        <begin position="942"/>
        <end position="962"/>
    </location>
</feature>
<dbReference type="GO" id="GO:0004386">
    <property type="term" value="F:helicase activity"/>
    <property type="evidence" value="ECO:0007669"/>
    <property type="project" value="UniProtKB-KW"/>
</dbReference>
<dbReference type="STRING" id="856793.MICA_1747"/>
<dbReference type="Proteomes" id="UP000009286">
    <property type="component" value="Chromosome"/>
</dbReference>
<evidence type="ECO:0000256" key="3">
    <source>
        <dbReference type="ARBA" id="ARBA00022806"/>
    </source>
</evidence>
<dbReference type="HOGENOM" id="CLU_008788_0_0_5"/>
<feature type="compositionally biased region" description="Basic and acidic residues" evidence="5">
    <location>
        <begin position="916"/>
        <end position="935"/>
    </location>
</feature>
<dbReference type="KEGG" id="mai:MICA_1747"/>
<feature type="compositionally biased region" description="Basic and acidic residues" evidence="5">
    <location>
        <begin position="893"/>
        <end position="910"/>
    </location>
</feature>
<evidence type="ECO:0000256" key="2">
    <source>
        <dbReference type="ARBA" id="ARBA00022801"/>
    </source>
</evidence>
<dbReference type="eggNOG" id="COG1204">
    <property type="taxonomic scope" value="Bacteria"/>
</dbReference>
<evidence type="ECO:0000256" key="5">
    <source>
        <dbReference type="SAM" id="MobiDB-lite"/>
    </source>
</evidence>
<dbReference type="InterPro" id="IPR055206">
    <property type="entry name" value="DEXQc_SUV3"/>
</dbReference>
<dbReference type="Gene3D" id="3.40.50.300">
    <property type="entry name" value="P-loop containing nucleotide triphosphate hydrolases"/>
    <property type="match status" value="2"/>
</dbReference>
<dbReference type="InterPro" id="IPR001650">
    <property type="entry name" value="Helicase_C-like"/>
</dbReference>
<reference evidence="7 8" key="1">
    <citation type="journal article" date="2011" name="BMC Genomics">
        <title>Genomic insights into an obligate epibiotic bacterial predator: Micavibrio aeruginosavorus ARL-13.</title>
        <authorList>
            <person name="Wang Z."/>
            <person name="Kadouri D."/>
            <person name="Wu M."/>
        </authorList>
    </citation>
    <scope>NUCLEOTIDE SEQUENCE [LARGE SCALE GENOMIC DNA]</scope>
    <source>
        <strain evidence="7 8">ARL-13</strain>
    </source>
</reference>
<proteinExistence type="predicted"/>
<feature type="region of interest" description="Disordered" evidence="5">
    <location>
        <begin position="886"/>
        <end position="978"/>
    </location>
</feature>
<evidence type="ECO:0000256" key="1">
    <source>
        <dbReference type="ARBA" id="ARBA00022741"/>
    </source>
</evidence>
<keyword evidence="8" id="KW-1185">Reference proteome</keyword>
<dbReference type="Pfam" id="PF22527">
    <property type="entry name" value="DEXQc_Suv3"/>
    <property type="match status" value="1"/>
</dbReference>
<sequence>MHIAREGAFSADNPEKYRISIEIMTGTRTNTAVRTPGRVLAVLGPTNTGKTYTAIERMLTHHSGVIGFPLRLLARENYDRIVERKGVHAVALVTGEEKIVPPHARYYVCTVESMPVDQKFDFLAVDEIQLCGDPERGFIFTDRLLRSRGIVETMFMGAETIRPLMQALIPNIEFESRARLSQLTYRGYKKLTRLPKRTAVVAFSVDDVYANADLIRRHRGGTAVVLGALSPRTRNKQVDMYQSGEVDFLVATDAIGMGLNMDIHHVALAATRKFDGAHIRSLDKAEIAQIAGRAGRHVRDGTFGVTGPVPGLDPDMVEAIEHHIFDPLPFIYWRNADLDFSTIPNLLRSLEVGSGSSLLQRGRPADDYAALAHLAQREGILQAVQGSEMIQLLWEVCQIPDFRKTLSESHQAFVEQVFLHLKGRGTLPEDWVETHISRLDRVDGEVDSLMARIAHIRTWTYITHKSEWLQKAAPWQARTLAIEDRLSDALHDCLTQRFVDRRSAVLMRSLESGGPLLAGVRGDGSVVVEGHEVGHLQAFRFIPDEAAGGSDRKAVMTAARSALKPEIERRLKIMLNSVPKQFRLTDDGQIFWQKDATNPLPGEAVARVRKGASLMKPDVDVIDSDLLQGQDKAAVTDHIREWLHTHHIATVLEPLKALEAEDDKITPAVRGIAWQVYEGLGIVPRAQVEELIGTLTPEDRAALRARKIRLGPVLVFLPALNKPAAVRLRALLWSLWHDKSLPADVPNDGMVSKIIDEAAIDPVYFRSIGYPVYGGRVIRVDMLDRLISAIYDNAVKGEFQAKHEMAEWLGCSIPDLYKVLESMGHKKVEDKPVAVEASAETPAVPDAPAAEVTAESLIAEVKADDATEAKAEEGKVEAAAKPVLATFRLKRGKANESRPPRREHNREHHEKRPHGDRKPGGEKKFGDKKHGDRKPFNKGKGGKPEPRERKEYVISAEAKTKADSPFAILQQLKSGDGK</sequence>
<dbReference type="EMBL" id="CP002382">
    <property type="protein sequence ID" value="AEP10059.1"/>
    <property type="molecule type" value="Genomic_DNA"/>
</dbReference>
<dbReference type="SMART" id="SM00490">
    <property type="entry name" value="HELICc"/>
    <property type="match status" value="1"/>
</dbReference>
<evidence type="ECO:0000313" key="8">
    <source>
        <dbReference type="Proteomes" id="UP000009286"/>
    </source>
</evidence>
<dbReference type="Pfam" id="PF00271">
    <property type="entry name" value="Helicase_C"/>
    <property type="match status" value="1"/>
</dbReference>
<name>G2KRV1_MICAA</name>
<dbReference type="GO" id="GO:0005524">
    <property type="term" value="F:ATP binding"/>
    <property type="evidence" value="ECO:0007669"/>
    <property type="project" value="UniProtKB-KW"/>
</dbReference>
<keyword evidence="2" id="KW-0378">Hydrolase</keyword>
<dbReference type="SUPFAM" id="SSF52540">
    <property type="entry name" value="P-loop containing nucleoside triphosphate hydrolases"/>
    <property type="match status" value="2"/>
</dbReference>